<dbReference type="Proteomes" id="UP000233343">
    <property type="component" value="Unassembled WGS sequence"/>
</dbReference>
<name>A0A2N0ZKL1_9BACI</name>
<reference evidence="5 6" key="1">
    <citation type="journal article" date="2010" name="Int. J. Syst. Evol. Microbiol.">
        <title>Bacillus horneckiae sp. nov., isolated from a spacecraft-assembly clean room.</title>
        <authorList>
            <person name="Vaishampayan P."/>
            <person name="Probst A."/>
            <person name="Krishnamurthi S."/>
            <person name="Ghosh S."/>
            <person name="Osman S."/>
            <person name="McDowall A."/>
            <person name="Ruckmani A."/>
            <person name="Mayilraj S."/>
            <person name="Venkateswaran K."/>
        </authorList>
    </citation>
    <scope>NUCLEOTIDE SEQUENCE [LARGE SCALE GENOMIC DNA]</scope>
    <source>
        <strain evidence="6">1PO1SC</strain>
    </source>
</reference>
<accession>A0A2N0ZKL1</accession>
<keyword evidence="6" id="KW-1185">Reference proteome</keyword>
<evidence type="ECO:0000313" key="5">
    <source>
        <dbReference type="EMBL" id="PKG30055.1"/>
    </source>
</evidence>
<sequence>MITIIKPGLLTSIQDLGRYGFQKYGVIASGVMDQIAHRVANLLVGNKESESTIEMTLIGPTIQFHENTLIAITGGDLSPAINGKAIGTWKPIFVKKGSVLSFGKCQAGCRAYLAAAGGFSVPFIMGSKSTYLRAKIGGNEGRALKKHDAIHIGNPSSIAVKMIHFYQPQLSSDFVSGRWAVDASLIPIYQKRKSIRVLKGRHYHLFTKQSQQKLYEEGFEVSSQSDRMGYRLTGPALALEKPEEMISEAVAFGTIQVPPGGDPIILLADRQTTGGYPKIAQIASVDLPFLAQAKPGDTLHFTEITHDEAQRLILEKEKVLQELKVGIKHKFA</sequence>
<proteinExistence type="predicted"/>
<evidence type="ECO:0000259" key="4">
    <source>
        <dbReference type="SMART" id="SM00797"/>
    </source>
</evidence>
<dbReference type="EMBL" id="PISD01000008">
    <property type="protein sequence ID" value="PKG30055.1"/>
    <property type="molecule type" value="Genomic_DNA"/>
</dbReference>
<dbReference type="GO" id="GO:0016787">
    <property type="term" value="F:hydrolase activity"/>
    <property type="evidence" value="ECO:0007669"/>
    <property type="project" value="UniProtKB-KW"/>
</dbReference>
<comment type="caution">
    <text evidence="5">The sequence shown here is derived from an EMBL/GenBank/DDBJ whole genome shotgun (WGS) entry which is preliminary data.</text>
</comment>
<evidence type="ECO:0000256" key="3">
    <source>
        <dbReference type="ARBA" id="ARBA00022840"/>
    </source>
</evidence>
<evidence type="ECO:0000256" key="2">
    <source>
        <dbReference type="ARBA" id="ARBA00022801"/>
    </source>
</evidence>
<evidence type="ECO:0000256" key="1">
    <source>
        <dbReference type="ARBA" id="ARBA00022741"/>
    </source>
</evidence>
<dbReference type="PANTHER" id="PTHR43309:SF5">
    <property type="entry name" value="5-OXOPROLINASE SUBUNIT C"/>
    <property type="match status" value="1"/>
</dbReference>
<dbReference type="RefSeq" id="WP_066200311.1">
    <property type="nucleotide sequence ID" value="NZ_JAMAUX010000006.1"/>
</dbReference>
<dbReference type="NCBIfam" id="TIGR00724">
    <property type="entry name" value="urea_amlyse_rel"/>
    <property type="match status" value="1"/>
</dbReference>
<dbReference type="SUPFAM" id="SSF50891">
    <property type="entry name" value="Cyclophilin-like"/>
    <property type="match status" value="1"/>
</dbReference>
<dbReference type="AlphaFoldDB" id="A0A2N0ZKL1"/>
<dbReference type="InterPro" id="IPR029000">
    <property type="entry name" value="Cyclophilin-like_dom_sf"/>
</dbReference>
<keyword evidence="2" id="KW-0378">Hydrolase</keyword>
<feature type="domain" description="Carboxyltransferase" evidence="4">
    <location>
        <begin position="23"/>
        <end position="319"/>
    </location>
</feature>
<dbReference type="Pfam" id="PF02626">
    <property type="entry name" value="CT_A_B"/>
    <property type="match status" value="1"/>
</dbReference>
<gene>
    <name evidence="5" type="ORF">CWS20_03415</name>
</gene>
<dbReference type="GO" id="GO:0005524">
    <property type="term" value="F:ATP binding"/>
    <property type="evidence" value="ECO:0007669"/>
    <property type="project" value="UniProtKB-KW"/>
</dbReference>
<keyword evidence="1" id="KW-0547">Nucleotide-binding</keyword>
<dbReference type="InterPro" id="IPR052708">
    <property type="entry name" value="PxpC"/>
</dbReference>
<dbReference type="InterPro" id="IPR003778">
    <property type="entry name" value="CT_A_B"/>
</dbReference>
<keyword evidence="3" id="KW-0067">ATP-binding</keyword>
<dbReference type="SMART" id="SM00797">
    <property type="entry name" value="AHS2"/>
    <property type="match status" value="1"/>
</dbReference>
<organism evidence="5 6">
    <name type="scientific">Cytobacillus horneckiae</name>
    <dbReference type="NCBI Taxonomy" id="549687"/>
    <lineage>
        <taxon>Bacteria</taxon>
        <taxon>Bacillati</taxon>
        <taxon>Bacillota</taxon>
        <taxon>Bacilli</taxon>
        <taxon>Bacillales</taxon>
        <taxon>Bacillaceae</taxon>
        <taxon>Cytobacillus</taxon>
    </lineage>
</organism>
<protein>
    <submittedName>
        <fullName evidence="5">KipI antagonist</fullName>
    </submittedName>
</protein>
<dbReference type="Gene3D" id="2.40.100.10">
    <property type="entry name" value="Cyclophilin-like"/>
    <property type="match status" value="1"/>
</dbReference>
<evidence type="ECO:0000313" key="6">
    <source>
        <dbReference type="Proteomes" id="UP000233343"/>
    </source>
</evidence>
<dbReference type="PANTHER" id="PTHR43309">
    <property type="entry name" value="5-OXOPROLINASE SUBUNIT C"/>
    <property type="match status" value="1"/>
</dbReference>